<feature type="domain" description="Pyrroline-5-carboxylate reductase catalytic N-terminal" evidence="2">
    <location>
        <begin position="8"/>
        <end position="97"/>
    </location>
</feature>
<dbReference type="SUPFAM" id="SSF51735">
    <property type="entry name" value="NAD(P)-binding Rossmann-fold domains"/>
    <property type="match status" value="1"/>
</dbReference>
<dbReference type="InterPro" id="IPR036291">
    <property type="entry name" value="NAD(P)-bd_dom_sf"/>
</dbReference>
<evidence type="ECO:0000259" key="2">
    <source>
        <dbReference type="Pfam" id="PF03807"/>
    </source>
</evidence>
<evidence type="ECO:0000313" key="3">
    <source>
        <dbReference type="EMBL" id="NYD71958.1"/>
    </source>
</evidence>
<accession>A0A852SSJ9</accession>
<proteinExistence type="predicted"/>
<sequence>MTATGLSTIGFIGAGNIGGQLARLAVAHGYSVVISNSRGPETLASLVAELGPQARAATPAEAAEAGDIVVVTVPLKAYKAVPVEPLAGKTVIDTNNYYFERDGRIPELDEEKTTVSGMLQEHLPTSTVVKAFNNIMAADLTTDGRPAGDPDRRALPIAGDDAAAKTLVSTLLDEFGFDAVDAGPLADSWRFERDRPAYVIRMTAAEVPAKLAAAGTRP</sequence>
<protein>
    <recommendedName>
        <fullName evidence="2">Pyrroline-5-carboxylate reductase catalytic N-terminal domain-containing protein</fullName>
    </recommendedName>
</protein>
<gene>
    <name evidence="3" type="ORF">BJ984_003116</name>
</gene>
<evidence type="ECO:0000256" key="1">
    <source>
        <dbReference type="ARBA" id="ARBA00023002"/>
    </source>
</evidence>
<dbReference type="InterPro" id="IPR028939">
    <property type="entry name" value="P5C_Rdtase_cat_N"/>
</dbReference>
<dbReference type="Gene3D" id="3.40.50.720">
    <property type="entry name" value="NAD(P)-binding Rossmann-like Domain"/>
    <property type="match status" value="1"/>
</dbReference>
<keyword evidence="4" id="KW-1185">Reference proteome</keyword>
<organism evidence="3 4">
    <name type="scientific">Herbiconiux flava</name>
    <dbReference type="NCBI Taxonomy" id="881268"/>
    <lineage>
        <taxon>Bacteria</taxon>
        <taxon>Bacillati</taxon>
        <taxon>Actinomycetota</taxon>
        <taxon>Actinomycetes</taxon>
        <taxon>Micrococcales</taxon>
        <taxon>Microbacteriaceae</taxon>
        <taxon>Herbiconiux</taxon>
    </lineage>
</organism>
<dbReference type="RefSeq" id="WP_179548795.1">
    <property type="nucleotide sequence ID" value="NZ_BSEW01000002.1"/>
</dbReference>
<dbReference type="PANTHER" id="PTHR14239:SF10">
    <property type="entry name" value="REDUCTASE"/>
    <property type="match status" value="1"/>
</dbReference>
<name>A0A852SSJ9_9MICO</name>
<reference evidence="3 4" key="1">
    <citation type="submission" date="2020-07" db="EMBL/GenBank/DDBJ databases">
        <title>Sequencing the genomes of 1000 actinobacteria strains.</title>
        <authorList>
            <person name="Klenk H.-P."/>
        </authorList>
    </citation>
    <scope>NUCLEOTIDE SEQUENCE [LARGE SCALE GENOMIC DNA]</scope>
    <source>
        <strain evidence="3 4">DSM 26474</strain>
    </source>
</reference>
<evidence type="ECO:0000313" key="4">
    <source>
        <dbReference type="Proteomes" id="UP000549913"/>
    </source>
</evidence>
<dbReference type="AlphaFoldDB" id="A0A852SSJ9"/>
<dbReference type="Pfam" id="PF03807">
    <property type="entry name" value="F420_oxidored"/>
    <property type="match status" value="1"/>
</dbReference>
<comment type="caution">
    <text evidence="3">The sequence shown here is derived from an EMBL/GenBank/DDBJ whole genome shotgun (WGS) entry which is preliminary data.</text>
</comment>
<dbReference type="Proteomes" id="UP000549913">
    <property type="component" value="Unassembled WGS sequence"/>
</dbReference>
<dbReference type="GO" id="GO:0016491">
    <property type="term" value="F:oxidoreductase activity"/>
    <property type="evidence" value="ECO:0007669"/>
    <property type="project" value="UniProtKB-KW"/>
</dbReference>
<dbReference type="EMBL" id="JACCBM010000001">
    <property type="protein sequence ID" value="NYD71958.1"/>
    <property type="molecule type" value="Genomic_DNA"/>
</dbReference>
<dbReference type="PANTHER" id="PTHR14239">
    <property type="entry name" value="DUDULIN-RELATED"/>
    <property type="match status" value="1"/>
</dbReference>
<dbReference type="InterPro" id="IPR051267">
    <property type="entry name" value="STEAP_metalloreductase"/>
</dbReference>
<keyword evidence="1" id="KW-0560">Oxidoreductase</keyword>